<name>A0A444X780_ARAHY</name>
<feature type="transmembrane region" description="Helical" evidence="2">
    <location>
        <begin position="319"/>
        <end position="348"/>
    </location>
</feature>
<accession>A0A444X780</accession>
<dbReference type="Proteomes" id="UP000289738">
    <property type="component" value="Chromosome B10"/>
</dbReference>
<keyword evidence="4" id="KW-1185">Reference proteome</keyword>
<evidence type="ECO:0000256" key="1">
    <source>
        <dbReference type="SAM" id="MobiDB-lite"/>
    </source>
</evidence>
<feature type="transmembrane region" description="Helical" evidence="2">
    <location>
        <begin position="360"/>
        <end position="380"/>
    </location>
</feature>
<evidence type="ECO:0000313" key="4">
    <source>
        <dbReference type="Proteomes" id="UP000289738"/>
    </source>
</evidence>
<comment type="caution">
    <text evidence="3">The sequence shown here is derived from an EMBL/GenBank/DDBJ whole genome shotgun (WGS) entry which is preliminary data.</text>
</comment>
<keyword evidence="2" id="KW-0812">Transmembrane</keyword>
<organism evidence="3 4">
    <name type="scientific">Arachis hypogaea</name>
    <name type="common">Peanut</name>
    <dbReference type="NCBI Taxonomy" id="3818"/>
    <lineage>
        <taxon>Eukaryota</taxon>
        <taxon>Viridiplantae</taxon>
        <taxon>Streptophyta</taxon>
        <taxon>Embryophyta</taxon>
        <taxon>Tracheophyta</taxon>
        <taxon>Spermatophyta</taxon>
        <taxon>Magnoliopsida</taxon>
        <taxon>eudicotyledons</taxon>
        <taxon>Gunneridae</taxon>
        <taxon>Pentapetalae</taxon>
        <taxon>rosids</taxon>
        <taxon>fabids</taxon>
        <taxon>Fabales</taxon>
        <taxon>Fabaceae</taxon>
        <taxon>Papilionoideae</taxon>
        <taxon>50 kb inversion clade</taxon>
        <taxon>dalbergioids sensu lato</taxon>
        <taxon>Dalbergieae</taxon>
        <taxon>Pterocarpus clade</taxon>
        <taxon>Arachis</taxon>
    </lineage>
</organism>
<feature type="transmembrane region" description="Helical" evidence="2">
    <location>
        <begin position="430"/>
        <end position="450"/>
    </location>
</feature>
<reference evidence="3 4" key="1">
    <citation type="submission" date="2019-01" db="EMBL/GenBank/DDBJ databases">
        <title>Sequencing of cultivated peanut Arachis hypogaea provides insights into genome evolution and oil improvement.</title>
        <authorList>
            <person name="Chen X."/>
        </authorList>
    </citation>
    <scope>NUCLEOTIDE SEQUENCE [LARGE SCALE GENOMIC DNA]</scope>
    <source>
        <strain evidence="4">cv. Fuhuasheng</strain>
        <tissue evidence="3">Leaves</tissue>
    </source>
</reference>
<feature type="transmembrane region" description="Helical" evidence="2">
    <location>
        <begin position="283"/>
        <end position="307"/>
    </location>
</feature>
<dbReference type="EMBL" id="SDMP01000020">
    <property type="protein sequence ID" value="RYQ85522.1"/>
    <property type="molecule type" value="Genomic_DNA"/>
</dbReference>
<feature type="transmembrane region" description="Helical" evidence="2">
    <location>
        <begin position="392"/>
        <end position="410"/>
    </location>
</feature>
<keyword evidence="2" id="KW-1133">Transmembrane helix</keyword>
<feature type="compositionally biased region" description="Low complexity" evidence="1">
    <location>
        <begin position="1"/>
        <end position="14"/>
    </location>
</feature>
<evidence type="ECO:0000256" key="2">
    <source>
        <dbReference type="SAM" id="Phobius"/>
    </source>
</evidence>
<feature type="region of interest" description="Disordered" evidence="1">
    <location>
        <begin position="1"/>
        <end position="21"/>
    </location>
</feature>
<keyword evidence="2" id="KW-0472">Membrane</keyword>
<sequence>MIGSSSQGSGSSSRSRSHGTWARTTNRIRAGKVPQWRGCEMRPILRWSGTDANSERSFFVLLQTIGKRWCRLFVWADEEDEAIVGRVDSARDVDHWKMNLSWTIRNLEADVRVLKIWNCVLSLFVSSIVKASHHFFLRGMKPGVGINFMTPANLAAAPELAPCIGSIFAAATSCPSLLAVSPLCSSAPTLAASPVFATTTALAAATASDGFIVSLCMTVAPFSVAFCPTIDCFCHIALIRSPFALPPLLYSEFPNRFNEVLFSVELHSYLKVVVSESSSLIKLWEHIITIICCVLIFAVWGSFHLFIVPGGISIRISKIWIIGVDLLADLVTGGVNLTVVVLAAFVGLAVVSIDDLGFDVVGLASLVVVDFVGALADALGGGSMGIVGVKSIVDYLVVVWGGCLYLGLGWKLKWGLEKSHTSLDLLIIKFWLGHSMFKVNMYNSLVILRVKTHLQQLRIM</sequence>
<dbReference type="AlphaFoldDB" id="A0A444X780"/>
<evidence type="ECO:0000313" key="3">
    <source>
        <dbReference type="EMBL" id="RYQ85522.1"/>
    </source>
</evidence>
<gene>
    <name evidence="3" type="ORF">Ahy_B10g105091</name>
</gene>
<protein>
    <submittedName>
        <fullName evidence="3">Uncharacterized protein</fullName>
    </submittedName>
</protein>
<proteinExistence type="predicted"/>